<protein>
    <recommendedName>
        <fullName evidence="4">Transmembrane protein</fullName>
    </recommendedName>
</protein>
<proteinExistence type="predicted"/>
<sequence length="732" mass="77991">MAGFVVVADDLYDINDENNVQASSMTTYRASDVGFGGGGGVSSSSFGYLSTQSLPVDRSSDYARASDRDRDTHPASFDGEGRRRRRRTTTTGGGEEEGEGKAYSTSPRRLLDVGGDNECSVVRGGMILTIASNDENFLDDETIAYMNLGGRVIDVLLRDSADGSGFGIVSSSSSSSNGYSGVVGLRVVDPRGGGTTAGHVSVSSAAAEVENFNVDASLSSSSFWLRERNGVPAGMAVLASMGCLLVVMVALFVGTSSSSSGAKKRRRGDRVLAIDDYDNDLARRTYREEDIEVEAGPTVEKEETKMTPSRRGGKKTRTMSPTPALAGGNAADSVPPPPLSDVDDDYSVGAVGNARSASASETGDRVKGENGRALSDTVPPSPIRGRVTPTRGETGGVTWMSVGRTPVVQQRGRRVVEESFRAGVVANVDGDDGVEVVVGGCPHPAGVPPLLDFFSGIIDWPRLVSPESSPCGGVELELNYDGNANNDCGSVDPGCANQAFPFFRRLFAPHVEVEASLSPFDRRWNSVPEVVTPAKEEGGGDGIERNDRPCTKAAGNDFIDAGIPPPLMSAESNDLALTPKHLSSVGNTLGRFLARGGRSSLDDRFTPRHQVVSDFDDQDGAVVGEIDIREIREVMSGITMQPCKSRNSPKTVHRYQSPAFLNQSPRIRSRSNKFSARSPPRRKDEKRKEGGEEDCVRRLEVCADGGGVDIYNASAFCTGDMTDYFPVNWSLE</sequence>
<feature type="compositionally biased region" description="Basic and acidic residues" evidence="1">
    <location>
        <begin position="681"/>
        <end position="690"/>
    </location>
</feature>
<organism evidence="2 3">
    <name type="scientific">Stephanodiscus triporus</name>
    <dbReference type="NCBI Taxonomy" id="2934178"/>
    <lineage>
        <taxon>Eukaryota</taxon>
        <taxon>Sar</taxon>
        <taxon>Stramenopiles</taxon>
        <taxon>Ochrophyta</taxon>
        <taxon>Bacillariophyta</taxon>
        <taxon>Coscinodiscophyceae</taxon>
        <taxon>Thalassiosirophycidae</taxon>
        <taxon>Stephanodiscales</taxon>
        <taxon>Stephanodiscaceae</taxon>
        <taxon>Stephanodiscus</taxon>
    </lineage>
</organism>
<accession>A0ABD3QV03</accession>
<feature type="region of interest" description="Disordered" evidence="1">
    <location>
        <begin position="61"/>
        <end position="109"/>
    </location>
</feature>
<evidence type="ECO:0008006" key="4">
    <source>
        <dbReference type="Google" id="ProtNLM"/>
    </source>
</evidence>
<dbReference type="EMBL" id="JALLAZ020000114">
    <property type="protein sequence ID" value="KAL3803421.1"/>
    <property type="molecule type" value="Genomic_DNA"/>
</dbReference>
<comment type="caution">
    <text evidence="2">The sequence shown here is derived from an EMBL/GenBank/DDBJ whole genome shotgun (WGS) entry which is preliminary data.</text>
</comment>
<feature type="region of interest" description="Disordered" evidence="1">
    <location>
        <begin position="288"/>
        <end position="397"/>
    </location>
</feature>
<gene>
    <name evidence="2" type="ORF">ACHAW5_001919</name>
</gene>
<evidence type="ECO:0000313" key="2">
    <source>
        <dbReference type="EMBL" id="KAL3803421.1"/>
    </source>
</evidence>
<feature type="compositionally biased region" description="Basic and acidic residues" evidence="1">
    <location>
        <begin position="61"/>
        <end position="73"/>
    </location>
</feature>
<evidence type="ECO:0000256" key="1">
    <source>
        <dbReference type="SAM" id="MobiDB-lite"/>
    </source>
</evidence>
<reference evidence="2 3" key="1">
    <citation type="submission" date="2024-10" db="EMBL/GenBank/DDBJ databases">
        <title>Updated reference genomes for cyclostephanoid diatoms.</title>
        <authorList>
            <person name="Roberts W.R."/>
            <person name="Alverson A.J."/>
        </authorList>
    </citation>
    <scope>NUCLEOTIDE SEQUENCE [LARGE SCALE GENOMIC DNA]</scope>
    <source>
        <strain evidence="2 3">AJA276-08</strain>
    </source>
</reference>
<name>A0ABD3QV03_9STRA</name>
<dbReference type="Proteomes" id="UP001530315">
    <property type="component" value="Unassembled WGS sequence"/>
</dbReference>
<evidence type="ECO:0000313" key="3">
    <source>
        <dbReference type="Proteomes" id="UP001530315"/>
    </source>
</evidence>
<feature type="region of interest" description="Disordered" evidence="1">
    <location>
        <begin position="641"/>
        <end position="690"/>
    </location>
</feature>
<dbReference type="AlphaFoldDB" id="A0ABD3QV03"/>
<feature type="compositionally biased region" description="Polar residues" evidence="1">
    <location>
        <begin position="641"/>
        <end position="650"/>
    </location>
</feature>
<keyword evidence="3" id="KW-1185">Reference proteome</keyword>